<dbReference type="NCBIfam" id="NF033592">
    <property type="entry name" value="transpos_IS4_1"/>
    <property type="match status" value="1"/>
</dbReference>
<reference evidence="8" key="1">
    <citation type="submission" date="2020-12" db="EMBL/GenBank/DDBJ databases">
        <title>Desulfobium dissulfuricans gen. nov., sp. nov., a novel mesophilic, sulfate-reducing bacterium isolated from a deep-sea hydrothermal vent.</title>
        <authorList>
            <person name="Hashimoto Y."/>
            <person name="Tame A."/>
            <person name="Sawayama S."/>
            <person name="Miyazaki J."/>
            <person name="Takai K."/>
            <person name="Nakagawa S."/>
        </authorList>
    </citation>
    <scope>NUCLEOTIDE SEQUENCE</scope>
    <source>
        <strain evidence="8">GF1</strain>
    </source>
</reference>
<evidence type="ECO:0000313" key="9">
    <source>
        <dbReference type="Proteomes" id="UP001063350"/>
    </source>
</evidence>
<dbReference type="EMBL" id="AP024233">
    <property type="protein sequence ID" value="BCO08850.1"/>
    <property type="molecule type" value="Genomic_DNA"/>
</dbReference>
<dbReference type="PANTHER" id="PTHR33258">
    <property type="entry name" value="TRANSPOSASE INSL FOR INSERTION SEQUENCE ELEMENT IS186A-RELATED"/>
    <property type="match status" value="1"/>
</dbReference>
<dbReference type="InterPro" id="IPR002559">
    <property type="entry name" value="Transposase_11"/>
</dbReference>
<name>A0A915U129_9BACT</name>
<dbReference type="InterPro" id="IPR047952">
    <property type="entry name" value="Transpos_IS4"/>
</dbReference>
<dbReference type="Pfam" id="PF01609">
    <property type="entry name" value="DDE_Tnp_1"/>
    <property type="match status" value="1"/>
</dbReference>
<dbReference type="InterPro" id="IPR012337">
    <property type="entry name" value="RNaseH-like_sf"/>
</dbReference>
<feature type="domain" description="DUF4372" evidence="7">
    <location>
        <begin position="3"/>
        <end position="77"/>
    </location>
</feature>
<dbReference type="Proteomes" id="UP001063350">
    <property type="component" value="Chromosome"/>
</dbReference>
<protein>
    <submittedName>
        <fullName evidence="8">IS4 family transposase</fullName>
    </submittedName>
</protein>
<feature type="transmembrane region" description="Helical" evidence="5">
    <location>
        <begin position="322"/>
        <end position="341"/>
    </location>
</feature>
<dbReference type="AlphaFoldDB" id="A0A915U129"/>
<dbReference type="GO" id="GO:0006313">
    <property type="term" value="P:DNA transposition"/>
    <property type="evidence" value="ECO:0007669"/>
    <property type="project" value="InterPro"/>
</dbReference>
<feature type="domain" description="Transposase IS4-like" evidence="6">
    <location>
        <begin position="124"/>
        <end position="328"/>
    </location>
</feature>
<keyword evidence="5" id="KW-0472">Membrane</keyword>
<evidence type="ECO:0000313" key="8">
    <source>
        <dbReference type="EMBL" id="BCO08850.1"/>
    </source>
</evidence>
<keyword evidence="5" id="KW-0812">Transmembrane</keyword>
<dbReference type="InterPro" id="IPR025399">
    <property type="entry name" value="DUF4372"/>
</dbReference>
<dbReference type="RefSeq" id="WP_267928748.1">
    <property type="nucleotide sequence ID" value="NZ_AP024233.1"/>
</dbReference>
<evidence type="ECO:0000256" key="3">
    <source>
        <dbReference type="ARBA" id="ARBA00023125"/>
    </source>
</evidence>
<dbReference type="Pfam" id="PF14294">
    <property type="entry name" value="DUF4372"/>
    <property type="match status" value="1"/>
</dbReference>
<evidence type="ECO:0000259" key="7">
    <source>
        <dbReference type="Pfam" id="PF14294"/>
    </source>
</evidence>
<keyword evidence="9" id="KW-1185">Reference proteome</keyword>
<dbReference type="GO" id="GO:0004803">
    <property type="term" value="F:transposase activity"/>
    <property type="evidence" value="ECO:0007669"/>
    <property type="project" value="InterPro"/>
</dbReference>
<dbReference type="PANTHER" id="PTHR33258:SF1">
    <property type="entry name" value="TRANSPOSASE INSL FOR INSERTION SEQUENCE ELEMENT IS186A-RELATED"/>
    <property type="match status" value="1"/>
</dbReference>
<keyword evidence="3" id="KW-0238">DNA-binding</keyword>
<dbReference type="GO" id="GO:0003677">
    <property type="term" value="F:DNA binding"/>
    <property type="evidence" value="ECO:0007669"/>
    <property type="project" value="UniProtKB-KW"/>
</dbReference>
<comment type="similarity">
    <text evidence="1">Belongs to the transposase 11 family.</text>
</comment>
<gene>
    <name evidence="8" type="ORF">GF1_12260</name>
</gene>
<proteinExistence type="inferred from homology"/>
<evidence type="ECO:0000256" key="2">
    <source>
        <dbReference type="ARBA" id="ARBA00022578"/>
    </source>
</evidence>
<keyword evidence="4" id="KW-0233">DNA recombination</keyword>
<evidence type="ECO:0000259" key="6">
    <source>
        <dbReference type="Pfam" id="PF01609"/>
    </source>
</evidence>
<evidence type="ECO:0000256" key="4">
    <source>
        <dbReference type="ARBA" id="ARBA00023172"/>
    </source>
</evidence>
<keyword evidence="5" id="KW-1133">Transmembrane helix</keyword>
<evidence type="ECO:0000256" key="5">
    <source>
        <dbReference type="SAM" id="Phobius"/>
    </source>
</evidence>
<dbReference type="SUPFAM" id="SSF53098">
    <property type="entry name" value="Ribonuclease H-like"/>
    <property type="match status" value="1"/>
</dbReference>
<evidence type="ECO:0000256" key="1">
    <source>
        <dbReference type="ARBA" id="ARBA00010075"/>
    </source>
</evidence>
<accession>A0A915U129</accession>
<sequence length="386" mass="44423">MAHNNTVLAQLLKLIDRHDFQTLENGQFRPQRTYRALSRWGQFTTMMFAQITGRASLRDISASLQAQAGRLYHLGLKPVKKSTLADANNNRTAEFFQAFFEKTYQRCGAIAPGKKKFRFKNKLYSLDASTIDLCLSVFPWARFRSAKGGIKLHAVLDHDGHIPQFASITDAKTSDLAFARTLALPAGSIVAADRAYIDFAWLYQLNERRNYLVTRLKSNIKYRVVERRSVLKNKGLTSDQTIILTGPKAGDCPIPLRRIGYRDPETGKQYFFLTNNFHLAAKTIADIYKDRWKIELFFKWIKQNLKIKTFLGTSRNAVMTQIWVALITMLVLAYMKFLANLGQSITQIQRLLQLNLFKRQSLWALFERPPAKHKIDNPQKMLFDFS</sequence>
<organism evidence="8 9">
    <name type="scientific">Desulfolithobacter dissulfuricans</name>
    <dbReference type="NCBI Taxonomy" id="2795293"/>
    <lineage>
        <taxon>Bacteria</taxon>
        <taxon>Pseudomonadati</taxon>
        <taxon>Thermodesulfobacteriota</taxon>
        <taxon>Desulfobulbia</taxon>
        <taxon>Desulfobulbales</taxon>
        <taxon>Desulfobulbaceae</taxon>
        <taxon>Desulfolithobacter</taxon>
    </lineage>
</organism>
<dbReference type="KEGG" id="ddu:GF1_12260"/>
<keyword evidence="2" id="KW-0815">Transposition</keyword>